<gene>
    <name evidence="5" type="ORF">EDB81DRAFT_847939</name>
</gene>
<dbReference type="PIRSF" id="PIRSF000137">
    <property type="entry name" value="Alcohol_oxidase"/>
    <property type="match status" value="1"/>
</dbReference>
<feature type="domain" description="Glucose-methanol-choline oxidoreductase C-terminal" evidence="4">
    <location>
        <begin position="412"/>
        <end position="556"/>
    </location>
</feature>
<dbReference type="SUPFAM" id="SSF51905">
    <property type="entry name" value="FAD/NAD(P)-binding domain"/>
    <property type="match status" value="1"/>
</dbReference>
<dbReference type="Gene3D" id="3.30.560.10">
    <property type="entry name" value="Glucose Oxidase, domain 3"/>
    <property type="match status" value="2"/>
</dbReference>
<dbReference type="OrthoDB" id="269227at2759"/>
<feature type="binding site" evidence="2">
    <location>
        <begin position="503"/>
        <end position="504"/>
    </location>
    <ligand>
        <name>FAD</name>
        <dbReference type="ChEBI" id="CHEBI:57692"/>
    </ligand>
</feature>
<dbReference type="PANTHER" id="PTHR11552">
    <property type="entry name" value="GLUCOSE-METHANOL-CHOLINE GMC OXIDOREDUCTASE"/>
    <property type="match status" value="1"/>
</dbReference>
<dbReference type="Gene3D" id="3.50.50.60">
    <property type="entry name" value="FAD/NAD(P)-binding domain"/>
    <property type="match status" value="2"/>
</dbReference>
<proteinExistence type="inferred from homology"/>
<keyword evidence="6" id="KW-1185">Reference proteome</keyword>
<evidence type="ECO:0000259" key="4">
    <source>
        <dbReference type="Pfam" id="PF05199"/>
    </source>
</evidence>
<comment type="caution">
    <text evidence="5">The sequence shown here is derived from an EMBL/GenBank/DDBJ whole genome shotgun (WGS) entry which is preliminary data.</text>
</comment>
<reference evidence="5" key="1">
    <citation type="journal article" date="2021" name="Nat. Commun.">
        <title>Genetic determinants of endophytism in the Arabidopsis root mycobiome.</title>
        <authorList>
            <person name="Mesny F."/>
            <person name="Miyauchi S."/>
            <person name="Thiergart T."/>
            <person name="Pickel B."/>
            <person name="Atanasova L."/>
            <person name="Karlsson M."/>
            <person name="Huettel B."/>
            <person name="Barry K.W."/>
            <person name="Haridas S."/>
            <person name="Chen C."/>
            <person name="Bauer D."/>
            <person name="Andreopoulos W."/>
            <person name="Pangilinan J."/>
            <person name="LaButti K."/>
            <person name="Riley R."/>
            <person name="Lipzen A."/>
            <person name="Clum A."/>
            <person name="Drula E."/>
            <person name="Henrissat B."/>
            <person name="Kohler A."/>
            <person name="Grigoriev I.V."/>
            <person name="Martin F.M."/>
            <person name="Hacquard S."/>
        </authorList>
    </citation>
    <scope>NUCLEOTIDE SEQUENCE</scope>
    <source>
        <strain evidence="5">MPI-CAGE-AT-0147</strain>
    </source>
</reference>
<dbReference type="PANTHER" id="PTHR11552:SF210">
    <property type="entry name" value="GLUCOSE-METHANOL-CHOLINE OXIDOREDUCTASE N-TERMINAL DOMAIN-CONTAINING PROTEIN-RELATED"/>
    <property type="match status" value="1"/>
</dbReference>
<sequence>MPSNIPHEEIVAKAHHFVIVGGGTAGLVLAARLSEDPTVSVLVLEAGENRLGDPKIDIPALMTQLYEDPAYDWSFKSTQQHALNDRVVAQPRGKLLGGSSGISFMMAAHPSARDIDNWEKLGNPGWNWASLLPYYRKSEAFNQPSAETKASLGGDVFDPGMYGKDGPVQLTLPHGTSQVDDAWPAALRNLGLEMKQDPREGQALGGYAVLKFIDQRAKRSYAASAYYAPNAARKNLAVITGAHVNKVILEAAEGDGVRATAVSFTILELSGIGGAQILSKAGVKVVVVNPNVGENLQDHPLVPLTYEAQDGLPTAETIRQPGVLDWAMGEWQAGPDASRVSKLLELSATRSTLKNTQFEILKELLADEEEADVQINFAPTGFNPYIGESMAGLFPHADSGNYLGSVAVVNHPFSRGATHITSSDPKTHPTIDPSYLSEEVDFQMMVDGLLFIQKIIETAPMADMVKTNDDGDGKKIQPGYKISRRLDRAAAEKLVRDATISSWHLIGTCSMMPQSAGGVVDHRLKVYGVQRLRVVDASVMPLHVRGNIASSVYAIAERAADMIKEDWKIGVE</sequence>
<dbReference type="SUPFAM" id="SSF54373">
    <property type="entry name" value="FAD-linked reductases, C-terminal domain"/>
    <property type="match status" value="1"/>
</dbReference>
<name>A0A9P9DK84_9HYPO</name>
<evidence type="ECO:0000256" key="1">
    <source>
        <dbReference type="ARBA" id="ARBA00010790"/>
    </source>
</evidence>
<accession>A0A9P9DK84</accession>
<dbReference type="InterPro" id="IPR012132">
    <property type="entry name" value="GMC_OxRdtase"/>
</dbReference>
<evidence type="ECO:0000256" key="2">
    <source>
        <dbReference type="PIRSR" id="PIRSR000137-2"/>
    </source>
</evidence>
<dbReference type="Pfam" id="PF05199">
    <property type="entry name" value="GMC_oxred_C"/>
    <property type="match status" value="1"/>
</dbReference>
<organism evidence="5 6">
    <name type="scientific">Dactylonectria macrodidyma</name>
    <dbReference type="NCBI Taxonomy" id="307937"/>
    <lineage>
        <taxon>Eukaryota</taxon>
        <taxon>Fungi</taxon>
        <taxon>Dikarya</taxon>
        <taxon>Ascomycota</taxon>
        <taxon>Pezizomycotina</taxon>
        <taxon>Sordariomycetes</taxon>
        <taxon>Hypocreomycetidae</taxon>
        <taxon>Hypocreales</taxon>
        <taxon>Nectriaceae</taxon>
        <taxon>Dactylonectria</taxon>
    </lineage>
</organism>
<dbReference type="InterPro" id="IPR036188">
    <property type="entry name" value="FAD/NAD-bd_sf"/>
</dbReference>
<feature type="binding site" evidence="2">
    <location>
        <position position="244"/>
    </location>
    <ligand>
        <name>FAD</name>
        <dbReference type="ChEBI" id="CHEBI:57692"/>
    </ligand>
</feature>
<keyword evidence="2" id="KW-0274">FAD</keyword>
<evidence type="ECO:0000313" key="6">
    <source>
        <dbReference type="Proteomes" id="UP000738349"/>
    </source>
</evidence>
<dbReference type="GO" id="GO:0050660">
    <property type="term" value="F:flavin adenine dinucleotide binding"/>
    <property type="evidence" value="ECO:0007669"/>
    <property type="project" value="InterPro"/>
</dbReference>
<dbReference type="GO" id="GO:0016614">
    <property type="term" value="F:oxidoreductase activity, acting on CH-OH group of donors"/>
    <property type="evidence" value="ECO:0007669"/>
    <property type="project" value="InterPro"/>
</dbReference>
<keyword evidence="2" id="KW-0285">Flavoprotein</keyword>
<protein>
    <submittedName>
        <fullName evidence="5">Uncharacterized protein</fullName>
    </submittedName>
</protein>
<dbReference type="InterPro" id="IPR000172">
    <property type="entry name" value="GMC_OxRdtase_N"/>
</dbReference>
<evidence type="ECO:0000259" key="3">
    <source>
        <dbReference type="Pfam" id="PF00732"/>
    </source>
</evidence>
<dbReference type="Proteomes" id="UP000738349">
    <property type="component" value="Unassembled WGS sequence"/>
</dbReference>
<feature type="domain" description="Glucose-methanol-choline oxidoreductase N-terminal" evidence="3">
    <location>
        <begin position="17"/>
        <end position="264"/>
    </location>
</feature>
<dbReference type="InterPro" id="IPR007867">
    <property type="entry name" value="GMC_OxRtase_C"/>
</dbReference>
<dbReference type="EMBL" id="JAGMUV010000025">
    <property type="protein sequence ID" value="KAH7120683.1"/>
    <property type="molecule type" value="Genomic_DNA"/>
</dbReference>
<dbReference type="AlphaFoldDB" id="A0A9P9DK84"/>
<evidence type="ECO:0000313" key="5">
    <source>
        <dbReference type="EMBL" id="KAH7120683.1"/>
    </source>
</evidence>
<comment type="similarity">
    <text evidence="1">Belongs to the GMC oxidoreductase family.</text>
</comment>
<comment type="cofactor">
    <cofactor evidence="2">
        <name>FAD</name>
        <dbReference type="ChEBI" id="CHEBI:57692"/>
    </cofactor>
</comment>
<dbReference type="Pfam" id="PF00732">
    <property type="entry name" value="GMC_oxred_N"/>
    <property type="match status" value="1"/>
</dbReference>